<gene>
    <name evidence="4" type="ORF">J1C56_11080</name>
</gene>
<sequence length="256" mass="27132">MIMKTVLILGGTTEARQLAARLATRGDLDITLSLAGRTENPVEQPVPVRTGGFGGAQGLADWLVEHKSDLLIDATHPYAARISANAAEAARIAGVAIFALRRPGWEPVEGDCWTLVDDSEEAVAALGDKPRRVFLALGRQEVAAFEAALQHAYVIRSVDPIAPPLGVPDATYILARGPFAEADERALLEAERIEVIVAKNSGGQATYGKIAAARELGIEVILLRRPQLPDVPSAPSVAALAEMVDHFAAPAEKRGV</sequence>
<dbReference type="PANTHER" id="PTHR36925">
    <property type="entry name" value="COBALT-PRECORRIN-6A REDUCTASE"/>
    <property type="match status" value="1"/>
</dbReference>
<comment type="caution">
    <text evidence="4">The sequence shown here is derived from an EMBL/GenBank/DDBJ whole genome shotgun (WGS) entry which is preliminary data.</text>
</comment>
<evidence type="ECO:0000313" key="5">
    <source>
        <dbReference type="Proteomes" id="UP001138921"/>
    </source>
</evidence>
<evidence type="ECO:0000256" key="2">
    <source>
        <dbReference type="ARBA" id="ARBA00022573"/>
    </source>
</evidence>
<dbReference type="PROSITE" id="PS51014">
    <property type="entry name" value="COBK_CBIJ"/>
    <property type="match status" value="1"/>
</dbReference>
<dbReference type="NCBIfam" id="TIGR00715">
    <property type="entry name" value="precor6x_red"/>
    <property type="match status" value="1"/>
</dbReference>
<keyword evidence="3 4" id="KW-0560">Oxidoreductase</keyword>
<reference evidence="4" key="1">
    <citation type="journal article" date="2021" name="Microorganisms">
        <title>Phylogenomic Reconstruction and Metabolic Potential of the Genus Aminobacter.</title>
        <authorList>
            <person name="Artuso I."/>
            <person name="Turrini P."/>
            <person name="Pirolo M."/>
            <person name="Lugli G.A."/>
            <person name="Ventura M."/>
            <person name="Visca P."/>
        </authorList>
    </citation>
    <scope>NUCLEOTIDE SEQUENCE</scope>
    <source>
        <strain evidence="4">LMG 26462</strain>
    </source>
</reference>
<reference evidence="4" key="2">
    <citation type="submission" date="2021-03" db="EMBL/GenBank/DDBJ databases">
        <authorList>
            <person name="Artuso I."/>
            <person name="Turrini P."/>
            <person name="Pirolo M."/>
            <person name="Lugli G.A."/>
            <person name="Ventura M."/>
            <person name="Visca P."/>
        </authorList>
    </citation>
    <scope>NUCLEOTIDE SEQUENCE</scope>
    <source>
        <strain evidence="4">LMG 26462</strain>
    </source>
</reference>
<comment type="pathway">
    <text evidence="1">Cofactor biosynthesis; adenosylcobalamin biosynthesis.</text>
</comment>
<dbReference type="Proteomes" id="UP001138921">
    <property type="component" value="Unassembled WGS sequence"/>
</dbReference>
<dbReference type="AlphaFoldDB" id="A0A9X1D3X2"/>
<accession>A0A9X1D3X2</accession>
<dbReference type="EC" id="1.3.1.106" evidence="4"/>
<keyword evidence="5" id="KW-1185">Reference proteome</keyword>
<protein>
    <submittedName>
        <fullName evidence="4">Cobalt-precorrin-6A reductase</fullName>
        <ecNumber evidence="4">1.3.1.106</ecNumber>
    </submittedName>
</protein>
<evidence type="ECO:0000256" key="3">
    <source>
        <dbReference type="ARBA" id="ARBA00023002"/>
    </source>
</evidence>
<dbReference type="InterPro" id="IPR003723">
    <property type="entry name" value="Precorrin-6x_reduct"/>
</dbReference>
<dbReference type="Pfam" id="PF02571">
    <property type="entry name" value="CbiJ"/>
    <property type="match status" value="1"/>
</dbReference>
<organism evidence="4 5">
    <name type="scientific">Aminobacter anthyllidis</name>
    <dbReference type="NCBI Taxonomy" id="1035067"/>
    <lineage>
        <taxon>Bacteria</taxon>
        <taxon>Pseudomonadati</taxon>
        <taxon>Pseudomonadota</taxon>
        <taxon>Alphaproteobacteria</taxon>
        <taxon>Hyphomicrobiales</taxon>
        <taxon>Phyllobacteriaceae</taxon>
        <taxon>Aminobacter</taxon>
    </lineage>
</organism>
<dbReference type="NCBIfam" id="NF005968">
    <property type="entry name" value="PRK08057.1-2"/>
    <property type="match status" value="1"/>
</dbReference>
<proteinExistence type="predicted"/>
<evidence type="ECO:0000313" key="4">
    <source>
        <dbReference type="EMBL" id="MBT1156135.1"/>
    </source>
</evidence>
<dbReference type="PANTHER" id="PTHR36925:SF1">
    <property type="entry name" value="COBALT-PRECORRIN-6A REDUCTASE"/>
    <property type="match status" value="1"/>
</dbReference>
<name>A0A9X1D3X2_9HYPH</name>
<dbReference type="EMBL" id="JAFLWW010000003">
    <property type="protein sequence ID" value="MBT1156135.1"/>
    <property type="molecule type" value="Genomic_DNA"/>
</dbReference>
<dbReference type="GO" id="GO:0009236">
    <property type="term" value="P:cobalamin biosynthetic process"/>
    <property type="evidence" value="ECO:0007669"/>
    <property type="project" value="UniProtKB-KW"/>
</dbReference>
<dbReference type="GO" id="GO:0016994">
    <property type="term" value="F:precorrin-6A reductase activity"/>
    <property type="evidence" value="ECO:0007669"/>
    <property type="project" value="InterPro"/>
</dbReference>
<keyword evidence="2" id="KW-0169">Cobalamin biosynthesis</keyword>
<evidence type="ECO:0000256" key="1">
    <source>
        <dbReference type="ARBA" id="ARBA00004953"/>
    </source>
</evidence>